<dbReference type="Proteomes" id="UP001146793">
    <property type="component" value="Unassembled WGS sequence"/>
</dbReference>
<organism evidence="2 3">
    <name type="scientific">Anaeramoeba flamelloides</name>
    <dbReference type="NCBI Taxonomy" id="1746091"/>
    <lineage>
        <taxon>Eukaryota</taxon>
        <taxon>Metamonada</taxon>
        <taxon>Anaeramoebidae</taxon>
        <taxon>Anaeramoeba</taxon>
    </lineage>
</organism>
<evidence type="ECO:0000256" key="1">
    <source>
        <dbReference type="SAM" id="MobiDB-lite"/>
    </source>
</evidence>
<proteinExistence type="predicted"/>
<name>A0AAV7ZQG9_9EUKA</name>
<gene>
    <name evidence="2" type="ORF">M0812_11793</name>
</gene>
<comment type="caution">
    <text evidence="2">The sequence shown here is derived from an EMBL/GenBank/DDBJ whole genome shotgun (WGS) entry which is preliminary data.</text>
</comment>
<dbReference type="AlphaFoldDB" id="A0AAV7ZQG9"/>
<feature type="compositionally biased region" description="Basic and acidic residues" evidence="1">
    <location>
        <begin position="64"/>
        <end position="74"/>
    </location>
</feature>
<reference evidence="2" key="1">
    <citation type="submission" date="2022-08" db="EMBL/GenBank/DDBJ databases">
        <title>Novel sulphate-reducing endosymbionts in the free-living metamonad Anaeramoeba.</title>
        <authorList>
            <person name="Jerlstrom-Hultqvist J."/>
            <person name="Cepicka I."/>
            <person name="Gallot-Lavallee L."/>
            <person name="Salas-Leiva D."/>
            <person name="Curtis B.A."/>
            <person name="Zahonova K."/>
            <person name="Pipaliya S."/>
            <person name="Dacks J."/>
            <person name="Roger A.J."/>
        </authorList>
    </citation>
    <scope>NUCLEOTIDE SEQUENCE</scope>
    <source>
        <strain evidence="2">Busselton2</strain>
    </source>
</reference>
<evidence type="ECO:0000313" key="2">
    <source>
        <dbReference type="EMBL" id="KAJ3443066.1"/>
    </source>
</evidence>
<protein>
    <submittedName>
        <fullName evidence="2">Uncharacterized protein</fullName>
    </submittedName>
</protein>
<feature type="compositionally biased region" description="Basic residues" evidence="1">
    <location>
        <begin position="76"/>
        <end position="106"/>
    </location>
</feature>
<evidence type="ECO:0000313" key="3">
    <source>
        <dbReference type="Proteomes" id="UP001146793"/>
    </source>
</evidence>
<feature type="region of interest" description="Disordered" evidence="1">
    <location>
        <begin position="35"/>
        <end position="112"/>
    </location>
</feature>
<dbReference type="EMBL" id="JANTQA010000025">
    <property type="protein sequence ID" value="KAJ3443066.1"/>
    <property type="molecule type" value="Genomic_DNA"/>
</dbReference>
<accession>A0AAV7ZQG9</accession>
<sequence>MNGEELQCTKYLPESPNKLKINHTAYQIGSFSEKNLKSKGTKGTKTCEEHNTTRKKKKNFFQRHSSEGEKDISIKKPVRRKTIQKRKRFHHEKTTNVKKKDRHPRQKVSGLP</sequence>